<proteinExistence type="predicted"/>
<dbReference type="SUPFAM" id="SSF81301">
    <property type="entry name" value="Nucleotidyltransferase"/>
    <property type="match status" value="1"/>
</dbReference>
<dbReference type="EMBL" id="SMFZ01000001">
    <property type="protein sequence ID" value="TCK24278.1"/>
    <property type="molecule type" value="Genomic_DNA"/>
</dbReference>
<name>A0A4R1HQ94_PSEEN</name>
<sequence length="272" mass="29487">MTDGGDRVLHAAVEVARDVLGDRLEAAFAIGSLAHGGFAPLVSDVDLALVLDRVDAGTASSIATVRDRTIARSPSDLAERLSIFWSDPRGVRDGPGEHDRLPAIDRLDLLDSGVLLFGTDSREPAHRPTAAELVREGAEFACEKFDDAYLARLRRADLLVREGPRPVTKAVLFPIRFLYTLATGRIGRNDDAAAWYADHGAHPALAREATRWRTAGIDDGSAAAELLRQHLVGVHVEFFRRYAAEMADGGLPQLVETLRMRERALAPADPAA</sequence>
<dbReference type="InterPro" id="IPR043519">
    <property type="entry name" value="NT_sf"/>
</dbReference>
<evidence type="ECO:0000313" key="2">
    <source>
        <dbReference type="Proteomes" id="UP000295560"/>
    </source>
</evidence>
<evidence type="ECO:0000313" key="1">
    <source>
        <dbReference type="EMBL" id="TCK24278.1"/>
    </source>
</evidence>
<protein>
    <recommendedName>
        <fullName evidence="3">Nucleotidyltransferase-like protein</fullName>
    </recommendedName>
</protein>
<dbReference type="Proteomes" id="UP000295560">
    <property type="component" value="Unassembled WGS sequence"/>
</dbReference>
<dbReference type="AlphaFoldDB" id="A0A4R1HQ94"/>
<organism evidence="1 2">
    <name type="scientific">Pseudonocardia endophytica</name>
    <dbReference type="NCBI Taxonomy" id="401976"/>
    <lineage>
        <taxon>Bacteria</taxon>
        <taxon>Bacillati</taxon>
        <taxon>Actinomycetota</taxon>
        <taxon>Actinomycetes</taxon>
        <taxon>Pseudonocardiales</taxon>
        <taxon>Pseudonocardiaceae</taxon>
        <taxon>Pseudonocardia</taxon>
    </lineage>
</organism>
<gene>
    <name evidence="1" type="ORF">EV378_0050</name>
</gene>
<keyword evidence="2" id="KW-1185">Reference proteome</keyword>
<accession>A0A4R1HQ94</accession>
<evidence type="ECO:0008006" key="3">
    <source>
        <dbReference type="Google" id="ProtNLM"/>
    </source>
</evidence>
<comment type="caution">
    <text evidence="1">The sequence shown here is derived from an EMBL/GenBank/DDBJ whole genome shotgun (WGS) entry which is preliminary data.</text>
</comment>
<reference evidence="1 2" key="1">
    <citation type="submission" date="2019-03" db="EMBL/GenBank/DDBJ databases">
        <title>Sequencing the genomes of 1000 actinobacteria strains.</title>
        <authorList>
            <person name="Klenk H.-P."/>
        </authorList>
    </citation>
    <scope>NUCLEOTIDE SEQUENCE [LARGE SCALE GENOMIC DNA]</scope>
    <source>
        <strain evidence="1 2">DSM 44969</strain>
    </source>
</reference>